<evidence type="ECO:0000313" key="2">
    <source>
        <dbReference type="Proteomes" id="UP000634136"/>
    </source>
</evidence>
<dbReference type="EMBL" id="JAAIUW010000010">
    <property type="protein sequence ID" value="KAF7812541.1"/>
    <property type="molecule type" value="Genomic_DNA"/>
</dbReference>
<reference evidence="1" key="1">
    <citation type="submission" date="2020-09" db="EMBL/GenBank/DDBJ databases">
        <title>Genome-Enabled Discovery of Anthraquinone Biosynthesis in Senna tora.</title>
        <authorList>
            <person name="Kang S.-H."/>
            <person name="Pandey R.P."/>
            <person name="Lee C.-M."/>
            <person name="Sim J.-S."/>
            <person name="Jeong J.-T."/>
            <person name="Choi B.-S."/>
            <person name="Jung M."/>
            <person name="Ginzburg D."/>
            <person name="Zhao K."/>
            <person name="Won S.Y."/>
            <person name="Oh T.-J."/>
            <person name="Yu Y."/>
            <person name="Kim N.-H."/>
            <person name="Lee O.R."/>
            <person name="Lee T.-H."/>
            <person name="Bashyal P."/>
            <person name="Kim T.-S."/>
            <person name="Lee W.-H."/>
            <person name="Kawkins C."/>
            <person name="Kim C.-K."/>
            <person name="Kim J.S."/>
            <person name="Ahn B.O."/>
            <person name="Rhee S.Y."/>
            <person name="Sohng J.K."/>
        </authorList>
    </citation>
    <scope>NUCLEOTIDE SEQUENCE</scope>
    <source>
        <tissue evidence="1">Leaf</tissue>
    </source>
</reference>
<comment type="caution">
    <text evidence="1">The sequence shown here is derived from an EMBL/GenBank/DDBJ whole genome shotgun (WGS) entry which is preliminary data.</text>
</comment>
<protein>
    <submittedName>
        <fullName evidence="1">Uncharacterized protein</fullName>
    </submittedName>
</protein>
<keyword evidence="2" id="KW-1185">Reference proteome</keyword>
<accession>A0A834WB22</accession>
<proteinExistence type="predicted"/>
<dbReference type="AlphaFoldDB" id="A0A834WB22"/>
<sequence>MAVAIKWQPITTTTANSREANYTEGTGICCPFERLSIREVFALSDDHSPPAANGAVATVVAKGLGFGLEMVKELVFGEKLGFYCGGHDVLIGGVYWWVAACGGLDGGRSFGEGWLWSLGFGWRAVLTAASGAHGGELIFVVLLVCDYNLWPNLYPFIFYSLSVEDNGEGGRSNGERCIGRRGSSSGIFRKQMALELGFHWSARLLGGDGNLVDKIEREGECGCVKEIGKGNSSGIFKKQLALELGGVLRAEAARHK</sequence>
<gene>
    <name evidence="1" type="ORF">G2W53_033517</name>
</gene>
<name>A0A834WB22_9FABA</name>
<dbReference type="Proteomes" id="UP000634136">
    <property type="component" value="Unassembled WGS sequence"/>
</dbReference>
<organism evidence="1 2">
    <name type="scientific">Senna tora</name>
    <dbReference type="NCBI Taxonomy" id="362788"/>
    <lineage>
        <taxon>Eukaryota</taxon>
        <taxon>Viridiplantae</taxon>
        <taxon>Streptophyta</taxon>
        <taxon>Embryophyta</taxon>
        <taxon>Tracheophyta</taxon>
        <taxon>Spermatophyta</taxon>
        <taxon>Magnoliopsida</taxon>
        <taxon>eudicotyledons</taxon>
        <taxon>Gunneridae</taxon>
        <taxon>Pentapetalae</taxon>
        <taxon>rosids</taxon>
        <taxon>fabids</taxon>
        <taxon>Fabales</taxon>
        <taxon>Fabaceae</taxon>
        <taxon>Caesalpinioideae</taxon>
        <taxon>Cassia clade</taxon>
        <taxon>Senna</taxon>
    </lineage>
</organism>
<evidence type="ECO:0000313" key="1">
    <source>
        <dbReference type="EMBL" id="KAF7812541.1"/>
    </source>
</evidence>